<dbReference type="GeneID" id="19141511"/>
<dbReference type="PANTHER" id="PTHR22950">
    <property type="entry name" value="AMINO ACID TRANSPORTER"/>
    <property type="match status" value="1"/>
</dbReference>
<dbReference type="Pfam" id="PF01490">
    <property type="entry name" value="Aa_trans"/>
    <property type="match status" value="1"/>
</dbReference>
<reference evidence="8 9" key="1">
    <citation type="journal article" date="2012" name="PLoS Pathog.">
        <title>Diverse lifestyles and strategies of plant pathogenesis encoded in the genomes of eighteen Dothideomycetes fungi.</title>
        <authorList>
            <person name="Ohm R.A."/>
            <person name="Feau N."/>
            <person name="Henrissat B."/>
            <person name="Schoch C.L."/>
            <person name="Horwitz B.A."/>
            <person name="Barry K.W."/>
            <person name="Condon B.J."/>
            <person name="Copeland A.C."/>
            <person name="Dhillon B."/>
            <person name="Glaser F."/>
            <person name="Hesse C.N."/>
            <person name="Kosti I."/>
            <person name="LaButti K."/>
            <person name="Lindquist E.A."/>
            <person name="Lucas S."/>
            <person name="Salamov A.A."/>
            <person name="Bradshaw R.E."/>
            <person name="Ciuffetti L."/>
            <person name="Hamelin R.C."/>
            <person name="Kema G.H.J."/>
            <person name="Lawrence C."/>
            <person name="Scott J.A."/>
            <person name="Spatafora J.W."/>
            <person name="Turgeon B.G."/>
            <person name="de Wit P.J.G.M."/>
            <person name="Zhong S."/>
            <person name="Goodwin S.B."/>
            <person name="Grigoriev I.V."/>
        </authorList>
    </citation>
    <scope>NUCLEOTIDE SEQUENCE [LARGE SCALE GENOMIC DNA]</scope>
    <source>
        <strain evidence="9">ND90Pr / ATCC 201652</strain>
    </source>
</reference>
<feature type="transmembrane region" description="Helical" evidence="6">
    <location>
        <begin position="250"/>
        <end position="271"/>
    </location>
</feature>
<sequence>MANLKVPASAHRLSFNRTAAQTVKQTTVVQEHSLLEPLSPLPDIERHSTPAAEDDVFGNEEGAEIQYKTCSWWNTGILMLAENVSLGVLALPQALAILGIVPGMLCICLMGIIATYTGYLIGEFKLAHPSVQSYADCGQLMSGLIAREVIAVAQVLVLIFIMGAHILTFAVAMNAMTNHGACTIIFSVVGLFVSFLLGLPRTFKNISYFSIFSCVSIIVGVTITMIAISIQKPDMNNMVVIRPDVPLVKGLAPVMNIVLAYTGHVAFFSFASELKDPRDFRKALFFEQGIAVTFYLLISAVIYYYAGPLVSSPALGSASPLVSKICFGIALPTIIVAGVVNGSVATKYVYLRVWKGTNEVHTNSWRSLGSWVGICSGAWLASWILAEAIPNFNLLLGLIGALFGSWFSYAFPPLLWLWHNKVNGRLFFSKRQMVFTVLNFSIVLLGMAIFGLGMWSSGWALHDGSGGKVFSCEDNWHPVSWVAGGTDDG</sequence>
<comment type="subcellular location">
    <subcellularLocation>
        <location evidence="1">Membrane</location>
        <topology evidence="1">Multi-pass membrane protein</topology>
    </subcellularLocation>
</comment>
<feature type="transmembrane region" description="Helical" evidence="6">
    <location>
        <begin position="149"/>
        <end position="172"/>
    </location>
</feature>
<gene>
    <name evidence="8" type="ORF">COCSADRAFT_93576</name>
</gene>
<dbReference type="KEGG" id="bsc:COCSADRAFT_93576"/>
<proteinExistence type="inferred from homology"/>
<keyword evidence="3 6" id="KW-0812">Transmembrane</keyword>
<comment type="similarity">
    <text evidence="2">Belongs to the amino acid/polyamine transporter 2 family.</text>
</comment>
<evidence type="ECO:0000256" key="6">
    <source>
        <dbReference type="SAM" id="Phobius"/>
    </source>
</evidence>
<dbReference type="InterPro" id="IPR013057">
    <property type="entry name" value="AA_transpt_TM"/>
</dbReference>
<evidence type="ECO:0000313" key="9">
    <source>
        <dbReference type="Proteomes" id="UP000016934"/>
    </source>
</evidence>
<evidence type="ECO:0000313" key="8">
    <source>
        <dbReference type="EMBL" id="EMD62729.1"/>
    </source>
</evidence>
<feature type="transmembrane region" description="Helical" evidence="6">
    <location>
        <begin position="206"/>
        <end position="230"/>
    </location>
</feature>
<organism evidence="8 9">
    <name type="scientific">Cochliobolus sativus (strain ND90Pr / ATCC 201652)</name>
    <name type="common">Common root rot and spot blotch fungus</name>
    <name type="synonym">Bipolaris sorokiniana</name>
    <dbReference type="NCBI Taxonomy" id="665912"/>
    <lineage>
        <taxon>Eukaryota</taxon>
        <taxon>Fungi</taxon>
        <taxon>Dikarya</taxon>
        <taxon>Ascomycota</taxon>
        <taxon>Pezizomycotina</taxon>
        <taxon>Dothideomycetes</taxon>
        <taxon>Pleosporomycetidae</taxon>
        <taxon>Pleosporales</taxon>
        <taxon>Pleosporineae</taxon>
        <taxon>Pleosporaceae</taxon>
        <taxon>Bipolaris</taxon>
    </lineage>
</organism>
<name>M2R6G1_COCSN</name>
<dbReference type="GO" id="GO:0016020">
    <property type="term" value="C:membrane"/>
    <property type="evidence" value="ECO:0007669"/>
    <property type="project" value="UniProtKB-SubCell"/>
</dbReference>
<feature type="transmembrane region" description="Helical" evidence="6">
    <location>
        <begin position="283"/>
        <end position="306"/>
    </location>
</feature>
<dbReference type="HOGENOM" id="CLU_027816_4_2_1"/>
<feature type="transmembrane region" description="Helical" evidence="6">
    <location>
        <begin position="178"/>
        <end position="199"/>
    </location>
</feature>
<evidence type="ECO:0000256" key="4">
    <source>
        <dbReference type="ARBA" id="ARBA00022989"/>
    </source>
</evidence>
<keyword evidence="9" id="KW-1185">Reference proteome</keyword>
<dbReference type="OrthoDB" id="294730at2759"/>
<feature type="transmembrane region" description="Helical" evidence="6">
    <location>
        <begin position="321"/>
        <end position="344"/>
    </location>
</feature>
<feature type="domain" description="Amino acid transporter transmembrane" evidence="7">
    <location>
        <begin position="69"/>
        <end position="455"/>
    </location>
</feature>
<reference evidence="9" key="2">
    <citation type="journal article" date="2013" name="PLoS Genet.">
        <title>Comparative genome structure, secondary metabolite, and effector coding capacity across Cochliobolus pathogens.</title>
        <authorList>
            <person name="Condon B.J."/>
            <person name="Leng Y."/>
            <person name="Wu D."/>
            <person name="Bushley K.E."/>
            <person name="Ohm R.A."/>
            <person name="Otillar R."/>
            <person name="Martin J."/>
            <person name="Schackwitz W."/>
            <person name="Grimwood J."/>
            <person name="MohdZainudin N."/>
            <person name="Xue C."/>
            <person name="Wang R."/>
            <person name="Manning V.A."/>
            <person name="Dhillon B."/>
            <person name="Tu Z.J."/>
            <person name="Steffenson B.J."/>
            <person name="Salamov A."/>
            <person name="Sun H."/>
            <person name="Lowry S."/>
            <person name="LaButti K."/>
            <person name="Han J."/>
            <person name="Copeland A."/>
            <person name="Lindquist E."/>
            <person name="Barry K."/>
            <person name="Schmutz J."/>
            <person name="Baker S.E."/>
            <person name="Ciuffetti L.M."/>
            <person name="Grigoriev I.V."/>
            <person name="Zhong S."/>
            <person name="Turgeon B.G."/>
        </authorList>
    </citation>
    <scope>NUCLEOTIDE SEQUENCE [LARGE SCALE GENOMIC DNA]</scope>
    <source>
        <strain evidence="9">ND90Pr / ATCC 201652</strain>
    </source>
</reference>
<dbReference type="Proteomes" id="UP000016934">
    <property type="component" value="Unassembled WGS sequence"/>
</dbReference>
<evidence type="ECO:0000256" key="2">
    <source>
        <dbReference type="ARBA" id="ARBA00008066"/>
    </source>
</evidence>
<evidence type="ECO:0000259" key="7">
    <source>
        <dbReference type="Pfam" id="PF01490"/>
    </source>
</evidence>
<evidence type="ECO:0000256" key="5">
    <source>
        <dbReference type="ARBA" id="ARBA00023136"/>
    </source>
</evidence>
<evidence type="ECO:0000256" key="3">
    <source>
        <dbReference type="ARBA" id="ARBA00022692"/>
    </source>
</evidence>
<dbReference type="AlphaFoldDB" id="M2R6G1"/>
<keyword evidence="4 6" id="KW-1133">Transmembrane helix</keyword>
<feature type="transmembrane region" description="Helical" evidence="6">
    <location>
        <begin position="365"/>
        <end position="386"/>
    </location>
</feature>
<evidence type="ECO:0000256" key="1">
    <source>
        <dbReference type="ARBA" id="ARBA00004141"/>
    </source>
</evidence>
<dbReference type="PANTHER" id="PTHR22950:SF668">
    <property type="entry name" value="AMINO ACID TRANSPORTER (EUROFUNG)"/>
    <property type="match status" value="1"/>
</dbReference>
<feature type="transmembrane region" description="Helical" evidence="6">
    <location>
        <begin position="433"/>
        <end position="455"/>
    </location>
</feature>
<protein>
    <recommendedName>
        <fullName evidence="7">Amino acid transporter transmembrane domain-containing protein</fullName>
    </recommendedName>
</protein>
<dbReference type="RefSeq" id="XP_007702025.1">
    <property type="nucleotide sequence ID" value="XM_007703835.1"/>
</dbReference>
<dbReference type="eggNOG" id="KOG1303">
    <property type="taxonomic scope" value="Eukaryota"/>
</dbReference>
<dbReference type="EMBL" id="KB445646">
    <property type="protein sequence ID" value="EMD62729.1"/>
    <property type="molecule type" value="Genomic_DNA"/>
</dbReference>
<keyword evidence="5 6" id="KW-0472">Membrane</keyword>
<feature type="transmembrane region" description="Helical" evidence="6">
    <location>
        <begin position="392"/>
        <end position="412"/>
    </location>
</feature>
<dbReference type="FunFam" id="1.20.1740.10:FF:000039">
    <property type="entry name" value="Neutral amino acid transporter (Eurofung)"/>
    <property type="match status" value="1"/>
</dbReference>
<accession>M2R6G1</accession>
<feature type="transmembrane region" description="Helical" evidence="6">
    <location>
        <begin position="94"/>
        <end position="116"/>
    </location>
</feature>
<dbReference type="OMA" id="KIAWGIS"/>
<dbReference type="GO" id="GO:0015179">
    <property type="term" value="F:L-amino acid transmembrane transporter activity"/>
    <property type="evidence" value="ECO:0007669"/>
    <property type="project" value="TreeGrafter"/>
</dbReference>